<feature type="compositionally biased region" description="Polar residues" evidence="1">
    <location>
        <begin position="169"/>
        <end position="184"/>
    </location>
</feature>
<sequence>MEVVRRSLGSVRAMPYSQPLSPVMEGYTTGHASPLTPMLCQEEASAPGGHWGGAVQQDGWPHVLSPAPHLSGAVQPAAAAATTLGTSARGAWARARAWAVGTAFAGGAAGHAMAPALPPTAAVPTPASMHLTLAPADPDTGAGLGTHISLPDSTMPNQATALQPGGSLTGSLSLPQPGSVTKPVSQAGAGRWIRSAIRRALWASASSLTPRPSSPASCLPARDSAFSPDLPHSVSNGSLTPSTWTAFMSTSTSNARAQCQAASSPATQYGWNSRLSSHPDGNQVSCPGRGQPAAGTSAQGNQADPPLGAAGGRGLGDSGGAAEDRPTDQPMPLRSRPPLSSSRSMRAPKDSLSAVASGQLQPGSAFTAGSHQLGEVTQNQSRETPADGTTSRTESHGEVIYPRPRLRQARGYDSAAQGRTGHPSTAAADAGQEDAHDEEADENAQAVIMRQLQQRTHSAQQLAMYVMASSAAQQRTSRRTSRALSRARSITGRFGAQSASTEGQHSVGDSIRRQQTSMSFTAGATPGARTLQHNFMQARRSRLADVSLPGSPPSHNSSTSSLMVERGAMSTFNSSFTHSTLARRVTLTAGFTVAIQAADAAHPVLTSHQNTPARAAPVLRHTSQPGNQGLVRQRSAALPAPPAPLPRSPLPGSGSRDHQPATPLPAAQGRPAGTAGAWPTGRSVLSRAQPQPGYQSPASEVTASSLQADPLLHHSHQHHDHGMHQAQAAQAQAQAAQEQLNTPSAAPASPAAVRSCFAHAVALPAREQALAHASGRAPASVAECGEAHTSHTTQAAGCGALHLAAQGSAAAAEQRELGLTPLNGHVPKANSTLALNLEPSLQSNTNCGPLQSSLKVGAHTTVPQQAAAAAEPGVACLAAACSPGQGTPCPWLAASLALASSTAPAGATCSLRGTGPLPWRHCALALARRLISTNTC</sequence>
<feature type="compositionally biased region" description="Gly residues" evidence="1">
    <location>
        <begin position="309"/>
        <end position="319"/>
    </location>
</feature>
<feature type="region of interest" description="Disordered" evidence="1">
    <location>
        <begin position="620"/>
        <end position="703"/>
    </location>
</feature>
<feature type="region of interest" description="Disordered" evidence="1">
    <location>
        <begin position="268"/>
        <end position="442"/>
    </location>
</feature>
<dbReference type="AlphaFoldDB" id="A0A6A0A156"/>
<feature type="compositionally biased region" description="Pro residues" evidence="1">
    <location>
        <begin position="639"/>
        <end position="649"/>
    </location>
</feature>
<accession>A0A6A0A156</accession>
<dbReference type="EMBL" id="BLLF01002086">
    <property type="protein sequence ID" value="GFH22642.1"/>
    <property type="molecule type" value="Genomic_DNA"/>
</dbReference>
<feature type="compositionally biased region" description="Low complexity" evidence="1">
    <location>
        <begin position="724"/>
        <end position="748"/>
    </location>
</feature>
<evidence type="ECO:0000313" key="2">
    <source>
        <dbReference type="EMBL" id="GFH22642.1"/>
    </source>
</evidence>
<reference evidence="2 3" key="1">
    <citation type="submission" date="2020-02" db="EMBL/GenBank/DDBJ databases">
        <title>Draft genome sequence of Haematococcus lacustris strain NIES-144.</title>
        <authorList>
            <person name="Morimoto D."/>
            <person name="Nakagawa S."/>
            <person name="Yoshida T."/>
            <person name="Sawayama S."/>
        </authorList>
    </citation>
    <scope>NUCLEOTIDE SEQUENCE [LARGE SCALE GENOMIC DNA]</scope>
    <source>
        <strain evidence="2 3">NIES-144</strain>
    </source>
</reference>
<feature type="compositionally biased region" description="Polar residues" evidence="1">
    <location>
        <begin position="151"/>
        <end position="161"/>
    </location>
</feature>
<feature type="region of interest" description="Disordered" evidence="1">
    <location>
        <begin position="43"/>
        <end position="67"/>
    </location>
</feature>
<comment type="caution">
    <text evidence="2">The sequence shown here is derived from an EMBL/GenBank/DDBJ whole genome shotgun (WGS) entry which is preliminary data.</text>
</comment>
<feature type="compositionally biased region" description="Polar residues" evidence="1">
    <location>
        <begin position="268"/>
        <end position="285"/>
    </location>
</feature>
<feature type="compositionally biased region" description="Polar residues" evidence="1">
    <location>
        <begin position="686"/>
        <end position="703"/>
    </location>
</feature>
<feature type="region of interest" description="Disordered" evidence="1">
    <location>
        <begin position="471"/>
        <end position="510"/>
    </location>
</feature>
<evidence type="ECO:0000256" key="1">
    <source>
        <dbReference type="SAM" id="MobiDB-lite"/>
    </source>
</evidence>
<keyword evidence="3" id="KW-1185">Reference proteome</keyword>
<proteinExistence type="predicted"/>
<feature type="compositionally biased region" description="Polar residues" evidence="1">
    <location>
        <begin position="354"/>
        <end position="392"/>
    </location>
</feature>
<evidence type="ECO:0000313" key="3">
    <source>
        <dbReference type="Proteomes" id="UP000485058"/>
    </source>
</evidence>
<dbReference type="Proteomes" id="UP000485058">
    <property type="component" value="Unassembled WGS sequence"/>
</dbReference>
<organism evidence="2 3">
    <name type="scientific">Haematococcus lacustris</name>
    <name type="common">Green alga</name>
    <name type="synonym">Haematococcus pluvialis</name>
    <dbReference type="NCBI Taxonomy" id="44745"/>
    <lineage>
        <taxon>Eukaryota</taxon>
        <taxon>Viridiplantae</taxon>
        <taxon>Chlorophyta</taxon>
        <taxon>core chlorophytes</taxon>
        <taxon>Chlorophyceae</taxon>
        <taxon>CS clade</taxon>
        <taxon>Chlamydomonadales</taxon>
        <taxon>Haematococcaceae</taxon>
        <taxon>Haematococcus</taxon>
    </lineage>
</organism>
<name>A0A6A0A156_HAELA</name>
<feature type="region of interest" description="Disordered" evidence="1">
    <location>
        <begin position="716"/>
        <end position="748"/>
    </location>
</feature>
<feature type="region of interest" description="Disordered" evidence="1">
    <location>
        <begin position="140"/>
        <end position="186"/>
    </location>
</feature>
<feature type="compositionally biased region" description="Low complexity" evidence="1">
    <location>
        <begin position="330"/>
        <end position="345"/>
    </location>
</feature>
<gene>
    <name evidence="2" type="ORF">HaLaN_20137</name>
</gene>
<protein>
    <submittedName>
        <fullName evidence="2">Uncharacterized protein</fullName>
    </submittedName>
</protein>
<feature type="compositionally biased region" description="Acidic residues" evidence="1">
    <location>
        <begin position="431"/>
        <end position="442"/>
    </location>
</feature>